<dbReference type="InterPro" id="IPR011006">
    <property type="entry name" value="CheY-like_superfamily"/>
</dbReference>
<dbReference type="PANTHER" id="PTHR43214">
    <property type="entry name" value="TWO-COMPONENT RESPONSE REGULATOR"/>
    <property type="match status" value="1"/>
</dbReference>
<comment type="caution">
    <text evidence="8">The sequence shown here is derived from an EMBL/GenBank/DDBJ whole genome shotgun (WGS) entry which is preliminary data.</text>
</comment>
<proteinExistence type="predicted"/>
<keyword evidence="3" id="KW-0238">DNA-binding</keyword>
<evidence type="ECO:0000259" key="7">
    <source>
        <dbReference type="PROSITE" id="PS50110"/>
    </source>
</evidence>
<dbReference type="InterPro" id="IPR016032">
    <property type="entry name" value="Sig_transdc_resp-reg_C-effctor"/>
</dbReference>
<reference evidence="9" key="1">
    <citation type="journal article" date="2019" name="Int. J. Syst. Evol. Microbiol.">
        <title>The Global Catalogue of Microorganisms (GCM) 10K type strain sequencing project: providing services to taxonomists for standard genome sequencing and annotation.</title>
        <authorList>
            <consortium name="The Broad Institute Genomics Platform"/>
            <consortium name="The Broad Institute Genome Sequencing Center for Infectious Disease"/>
            <person name="Wu L."/>
            <person name="Ma J."/>
        </authorList>
    </citation>
    <scope>NUCLEOTIDE SEQUENCE [LARGE SCALE GENOMIC DNA]</scope>
    <source>
        <strain evidence="9">KCTC 12848</strain>
    </source>
</reference>
<dbReference type="SMART" id="SM00421">
    <property type="entry name" value="HTH_LUXR"/>
    <property type="match status" value="1"/>
</dbReference>
<evidence type="ECO:0000256" key="4">
    <source>
        <dbReference type="ARBA" id="ARBA00023163"/>
    </source>
</evidence>
<feature type="domain" description="HTH luxR-type" evidence="6">
    <location>
        <begin position="152"/>
        <end position="217"/>
    </location>
</feature>
<dbReference type="PROSITE" id="PS50110">
    <property type="entry name" value="RESPONSE_REGULATORY"/>
    <property type="match status" value="1"/>
</dbReference>
<keyword evidence="1 5" id="KW-0597">Phosphoprotein</keyword>
<protein>
    <submittedName>
        <fullName evidence="8">Response regulator</fullName>
    </submittedName>
</protein>
<feature type="modified residue" description="4-aspartylphosphate" evidence="5">
    <location>
        <position position="54"/>
    </location>
</feature>
<dbReference type="PROSITE" id="PS50043">
    <property type="entry name" value="HTH_LUXR_2"/>
    <property type="match status" value="1"/>
</dbReference>
<dbReference type="RefSeq" id="WP_344039102.1">
    <property type="nucleotide sequence ID" value="NZ_BAAAKE010000014.1"/>
</dbReference>
<accession>A0ABV9Y6L9</accession>
<sequence>MIRVMLVDDQPLVRAGLVMLLEAEPGIEVVAEADDGAAAVALAAELHPDVVLMDVRMPGVDGVEATRRIIDADPAGEDHATKIIILTTYHVDEAVYAALRAGATGFLLKDAVPRELVDAVRTVARGEAWLDPTVAKGLIREFASRPAGSAPTSAELGELTAREREVLVLVAHGLSNPEIACHLVVGEATVKTHVGRILMKLGLRDRAQAIAAAYHSGLVQPGSRPPPPAGRAR</sequence>
<dbReference type="Gene3D" id="3.40.50.2300">
    <property type="match status" value="1"/>
</dbReference>
<dbReference type="Proteomes" id="UP001595833">
    <property type="component" value="Unassembled WGS sequence"/>
</dbReference>
<feature type="domain" description="Response regulatory" evidence="7">
    <location>
        <begin position="3"/>
        <end position="124"/>
    </location>
</feature>
<evidence type="ECO:0000256" key="1">
    <source>
        <dbReference type="ARBA" id="ARBA00022553"/>
    </source>
</evidence>
<dbReference type="SMART" id="SM00448">
    <property type="entry name" value="REC"/>
    <property type="match status" value="1"/>
</dbReference>
<dbReference type="Pfam" id="PF00196">
    <property type="entry name" value="GerE"/>
    <property type="match status" value="1"/>
</dbReference>
<keyword evidence="4" id="KW-0804">Transcription</keyword>
<dbReference type="PROSITE" id="PS00622">
    <property type="entry name" value="HTH_LUXR_1"/>
    <property type="match status" value="1"/>
</dbReference>
<evidence type="ECO:0000313" key="8">
    <source>
        <dbReference type="EMBL" id="MFC5056999.1"/>
    </source>
</evidence>
<keyword evidence="2" id="KW-0805">Transcription regulation</keyword>
<dbReference type="CDD" id="cd06170">
    <property type="entry name" value="LuxR_C_like"/>
    <property type="match status" value="1"/>
</dbReference>
<evidence type="ECO:0000256" key="3">
    <source>
        <dbReference type="ARBA" id="ARBA00023125"/>
    </source>
</evidence>
<keyword evidence="9" id="KW-1185">Reference proteome</keyword>
<dbReference type="InterPro" id="IPR001789">
    <property type="entry name" value="Sig_transdc_resp-reg_receiver"/>
</dbReference>
<dbReference type="InterPro" id="IPR058245">
    <property type="entry name" value="NreC/VraR/RcsB-like_REC"/>
</dbReference>
<evidence type="ECO:0000256" key="5">
    <source>
        <dbReference type="PROSITE-ProRule" id="PRU00169"/>
    </source>
</evidence>
<evidence type="ECO:0000256" key="2">
    <source>
        <dbReference type="ARBA" id="ARBA00023015"/>
    </source>
</evidence>
<dbReference type="PRINTS" id="PR00038">
    <property type="entry name" value="HTHLUXR"/>
</dbReference>
<gene>
    <name evidence="8" type="ORF">ACFPFM_25030</name>
</gene>
<evidence type="ECO:0000259" key="6">
    <source>
        <dbReference type="PROSITE" id="PS50043"/>
    </source>
</evidence>
<dbReference type="CDD" id="cd17535">
    <property type="entry name" value="REC_NarL-like"/>
    <property type="match status" value="1"/>
</dbReference>
<dbReference type="SUPFAM" id="SSF46894">
    <property type="entry name" value="C-terminal effector domain of the bipartite response regulators"/>
    <property type="match status" value="1"/>
</dbReference>
<organism evidence="8 9">
    <name type="scientific">Saccharothrix xinjiangensis</name>
    <dbReference type="NCBI Taxonomy" id="204798"/>
    <lineage>
        <taxon>Bacteria</taxon>
        <taxon>Bacillati</taxon>
        <taxon>Actinomycetota</taxon>
        <taxon>Actinomycetes</taxon>
        <taxon>Pseudonocardiales</taxon>
        <taxon>Pseudonocardiaceae</taxon>
        <taxon>Saccharothrix</taxon>
    </lineage>
</organism>
<dbReference type="InterPro" id="IPR000792">
    <property type="entry name" value="Tscrpt_reg_LuxR_C"/>
</dbReference>
<dbReference type="InterPro" id="IPR039420">
    <property type="entry name" value="WalR-like"/>
</dbReference>
<dbReference type="SUPFAM" id="SSF52172">
    <property type="entry name" value="CheY-like"/>
    <property type="match status" value="1"/>
</dbReference>
<dbReference type="Pfam" id="PF00072">
    <property type="entry name" value="Response_reg"/>
    <property type="match status" value="1"/>
</dbReference>
<evidence type="ECO:0000313" key="9">
    <source>
        <dbReference type="Proteomes" id="UP001595833"/>
    </source>
</evidence>
<dbReference type="PANTHER" id="PTHR43214:SF24">
    <property type="entry name" value="TRANSCRIPTIONAL REGULATORY PROTEIN NARL-RELATED"/>
    <property type="match status" value="1"/>
</dbReference>
<dbReference type="EMBL" id="JBHSJB010000025">
    <property type="protein sequence ID" value="MFC5056999.1"/>
    <property type="molecule type" value="Genomic_DNA"/>
</dbReference>
<name>A0ABV9Y6L9_9PSEU</name>